<dbReference type="Gene3D" id="3.40.1700.10">
    <property type="entry name" value="DNA integrity scanning protein, DisA, N-terminal domain"/>
    <property type="match status" value="1"/>
</dbReference>
<feature type="domain" description="DAC" evidence="1">
    <location>
        <begin position="1"/>
        <end position="156"/>
    </location>
</feature>
<accession>A0A915EL15</accession>
<evidence type="ECO:0000259" key="1">
    <source>
        <dbReference type="PROSITE" id="PS51794"/>
    </source>
</evidence>
<dbReference type="Proteomes" id="UP000887574">
    <property type="component" value="Unplaced"/>
</dbReference>
<keyword evidence="2" id="KW-1185">Reference proteome</keyword>
<dbReference type="PROSITE" id="PS51794">
    <property type="entry name" value="DAC"/>
    <property type="match status" value="1"/>
</dbReference>
<dbReference type="WBParaSite" id="jg7042">
    <property type="protein sequence ID" value="jg7042"/>
    <property type="gene ID" value="jg7042"/>
</dbReference>
<organism evidence="2 3">
    <name type="scientific">Ditylenchus dipsaci</name>
    <dbReference type="NCBI Taxonomy" id="166011"/>
    <lineage>
        <taxon>Eukaryota</taxon>
        <taxon>Metazoa</taxon>
        <taxon>Ecdysozoa</taxon>
        <taxon>Nematoda</taxon>
        <taxon>Chromadorea</taxon>
        <taxon>Rhabditida</taxon>
        <taxon>Tylenchina</taxon>
        <taxon>Tylenchomorpha</taxon>
        <taxon>Sphaerularioidea</taxon>
        <taxon>Anguinidae</taxon>
        <taxon>Anguininae</taxon>
        <taxon>Ditylenchus</taxon>
    </lineage>
</organism>
<proteinExistence type="predicted"/>
<dbReference type="AlphaFoldDB" id="A0A915EL15"/>
<sequence>MDNEKLSYFILHFVSALMDLSYNGISALMIIDPQKGDENFFASLEKNAVILNADFNSYLLYAIFNESTPFHDLAVIVRLYPAISKVTIHAASVELPMADEEEVVREFGKMTIGRKGARHRAAIGGSKLFEHAFIIMASHGTVHVCAGGEKFSLLKKAVPVNSSNFRNGCWPN</sequence>
<evidence type="ECO:0000313" key="2">
    <source>
        <dbReference type="Proteomes" id="UP000887574"/>
    </source>
</evidence>
<name>A0A915EL15_9BILA</name>
<reference evidence="3" key="1">
    <citation type="submission" date="2022-11" db="UniProtKB">
        <authorList>
            <consortium name="WormBaseParasite"/>
        </authorList>
    </citation>
    <scope>IDENTIFICATION</scope>
</reference>
<dbReference type="SUPFAM" id="SSF143597">
    <property type="entry name" value="YojJ-like"/>
    <property type="match status" value="1"/>
</dbReference>
<dbReference type="Pfam" id="PF02457">
    <property type="entry name" value="DAC"/>
    <property type="match status" value="1"/>
</dbReference>
<dbReference type="InterPro" id="IPR036888">
    <property type="entry name" value="DNA_integrity_DisA_N_sf"/>
</dbReference>
<protein>
    <submittedName>
        <fullName evidence="3">DAC domain-containing protein</fullName>
    </submittedName>
</protein>
<evidence type="ECO:0000313" key="3">
    <source>
        <dbReference type="WBParaSite" id="jg7042"/>
    </source>
</evidence>
<dbReference type="InterPro" id="IPR003390">
    <property type="entry name" value="DNA_integrity_scan_DisA_N"/>
</dbReference>